<name>A0A0F9ALG9_9ZZZZ</name>
<protein>
    <submittedName>
        <fullName evidence="1">Uncharacterized protein</fullName>
    </submittedName>
</protein>
<gene>
    <name evidence="1" type="ORF">LCGC14_2897820</name>
</gene>
<organism evidence="1">
    <name type="scientific">marine sediment metagenome</name>
    <dbReference type="NCBI Taxonomy" id="412755"/>
    <lineage>
        <taxon>unclassified sequences</taxon>
        <taxon>metagenomes</taxon>
        <taxon>ecological metagenomes</taxon>
    </lineage>
</organism>
<dbReference type="AlphaFoldDB" id="A0A0F9ALG9"/>
<proteinExistence type="predicted"/>
<dbReference type="EMBL" id="LAZR01056969">
    <property type="protein sequence ID" value="KKK73041.1"/>
    <property type="molecule type" value="Genomic_DNA"/>
</dbReference>
<accession>A0A0F9ALG9</accession>
<comment type="caution">
    <text evidence="1">The sequence shown here is derived from an EMBL/GenBank/DDBJ whole genome shotgun (WGS) entry which is preliminary data.</text>
</comment>
<sequence>MARRKPGGQPDNKNARKHGFYASALGSKAKNILRRASQLDAHDIEAEIALLRARIHQLVATEPDNLAVLNLALRTLVRMVALNHGLDEAQETGIHDSLRDLIQDLTPRGASA</sequence>
<reference evidence="1" key="1">
    <citation type="journal article" date="2015" name="Nature">
        <title>Complex archaea that bridge the gap between prokaryotes and eukaryotes.</title>
        <authorList>
            <person name="Spang A."/>
            <person name="Saw J.H."/>
            <person name="Jorgensen S.L."/>
            <person name="Zaremba-Niedzwiedzka K."/>
            <person name="Martijn J."/>
            <person name="Lind A.E."/>
            <person name="van Eijk R."/>
            <person name="Schleper C."/>
            <person name="Guy L."/>
            <person name="Ettema T.J."/>
        </authorList>
    </citation>
    <scope>NUCLEOTIDE SEQUENCE</scope>
</reference>
<evidence type="ECO:0000313" key="1">
    <source>
        <dbReference type="EMBL" id="KKK73041.1"/>
    </source>
</evidence>